<dbReference type="InterPro" id="IPR001895">
    <property type="entry name" value="RASGEF_cat_dom"/>
</dbReference>
<evidence type="ECO:0000259" key="3">
    <source>
        <dbReference type="PROSITE" id="PS50009"/>
    </source>
</evidence>
<dbReference type="InterPro" id="IPR000651">
    <property type="entry name" value="Ras-like_Gua-exchang_fac_N"/>
</dbReference>
<evidence type="ECO:0000259" key="4">
    <source>
        <dbReference type="PROSITE" id="PS50212"/>
    </source>
</evidence>
<dbReference type="Gene3D" id="1.20.870.10">
    <property type="entry name" value="Son of sevenless (SoS) protein Chain: S domain 1"/>
    <property type="match status" value="1"/>
</dbReference>
<keyword evidence="1 2" id="KW-0344">Guanine-nucleotide releasing factor</keyword>
<dbReference type="PANTHER" id="PTHR23113:SF354">
    <property type="entry name" value="BUD SITE SELECTION PROTEIN 5"/>
    <property type="match status" value="1"/>
</dbReference>
<dbReference type="Proteomes" id="UP000070444">
    <property type="component" value="Unassembled WGS sequence"/>
</dbReference>
<accession>A0A137P0B8</accession>
<name>A0A137P0B8_CONC2</name>
<dbReference type="PROSITE" id="PS00720">
    <property type="entry name" value="RASGEF"/>
    <property type="match status" value="1"/>
</dbReference>
<proteinExistence type="predicted"/>
<gene>
    <name evidence="5" type="ORF">CONCODRAFT_41823</name>
</gene>
<dbReference type="Pfam" id="PF00618">
    <property type="entry name" value="RasGEF_N"/>
    <property type="match status" value="1"/>
</dbReference>
<dbReference type="AlphaFoldDB" id="A0A137P0B8"/>
<dbReference type="InterPro" id="IPR019804">
    <property type="entry name" value="Ras_G-nucl-exch_fac_CS"/>
</dbReference>
<dbReference type="SUPFAM" id="SSF48366">
    <property type="entry name" value="Ras GEF"/>
    <property type="match status" value="1"/>
</dbReference>
<dbReference type="InterPro" id="IPR036964">
    <property type="entry name" value="RASGEF_cat_dom_sf"/>
</dbReference>
<sequence length="487" mass="56280">MLSLPEGDQKWYLGHNYEESDIVFKEGLIFSSTIEALIERLTLHSSSVDSNLIKTFMLTYRAFCKSDEFLDLLISRFNIQPPPILTEEEYEDWKTKKQSLIRIRVNNLLKTWLESYFYEADDGMCIEKMIEFAKNDMIPQLPAAGQRIFSLAEELNIKLKQSQVAAKLTKSKNMDLLAAAALAKLPNIPPPLPELPKNVVKALLYDEPFRITDMSPLEIARQFTIMDCRNFCGIRPHELIGLEFSKKNSSSVYYVRMMTDATNEITSLICGSILKELNIKKRAKLIAFFIDVGEQCLTLRNYNSLMPIVGSLSCAMVSRLKKTWALLQPRSVQILEALRKCINHSKNYADYRNNLKKTFPPCIPFLGIYLTDLTFTDEGNEAIKKEGNKKFVNFAKYYRIVKIIEEIQKFQAPYNLIEVVELQQRLKTWMQVANDCWHEDEFYKRSLLLEPRDPNQQPITQNLASKSTVSPITMKETEYPETSLAYF</sequence>
<dbReference type="OMA" id="ANDCWHE"/>
<dbReference type="Pfam" id="PF00617">
    <property type="entry name" value="RasGEF"/>
    <property type="match status" value="1"/>
</dbReference>
<dbReference type="SMART" id="SM00229">
    <property type="entry name" value="RasGEFN"/>
    <property type="match status" value="1"/>
</dbReference>
<dbReference type="Gene3D" id="1.10.840.10">
    <property type="entry name" value="Ras guanine-nucleotide exchange factors catalytic domain"/>
    <property type="match status" value="1"/>
</dbReference>
<dbReference type="GO" id="GO:0005085">
    <property type="term" value="F:guanyl-nucleotide exchange factor activity"/>
    <property type="evidence" value="ECO:0007669"/>
    <property type="project" value="UniProtKB-KW"/>
</dbReference>
<dbReference type="STRING" id="796925.A0A137P0B8"/>
<dbReference type="GO" id="GO:0007265">
    <property type="term" value="P:Ras protein signal transduction"/>
    <property type="evidence" value="ECO:0007669"/>
    <property type="project" value="TreeGrafter"/>
</dbReference>
<dbReference type="PROSITE" id="PS50009">
    <property type="entry name" value="RASGEF_CAT"/>
    <property type="match status" value="1"/>
</dbReference>
<dbReference type="InterPro" id="IPR023578">
    <property type="entry name" value="Ras_GEF_dom_sf"/>
</dbReference>
<feature type="domain" description="N-terminal Ras-GEF" evidence="4">
    <location>
        <begin position="25"/>
        <end position="156"/>
    </location>
</feature>
<evidence type="ECO:0000313" key="6">
    <source>
        <dbReference type="Proteomes" id="UP000070444"/>
    </source>
</evidence>
<organism evidence="5 6">
    <name type="scientific">Conidiobolus coronatus (strain ATCC 28846 / CBS 209.66 / NRRL 28638)</name>
    <name type="common">Delacroixia coronata</name>
    <dbReference type="NCBI Taxonomy" id="796925"/>
    <lineage>
        <taxon>Eukaryota</taxon>
        <taxon>Fungi</taxon>
        <taxon>Fungi incertae sedis</taxon>
        <taxon>Zoopagomycota</taxon>
        <taxon>Entomophthoromycotina</taxon>
        <taxon>Entomophthoromycetes</taxon>
        <taxon>Entomophthorales</taxon>
        <taxon>Ancylistaceae</taxon>
        <taxon>Conidiobolus</taxon>
    </lineage>
</organism>
<dbReference type="CDD" id="cd00155">
    <property type="entry name" value="RasGEF"/>
    <property type="match status" value="1"/>
</dbReference>
<reference evidence="5 6" key="1">
    <citation type="journal article" date="2015" name="Genome Biol. Evol.">
        <title>Phylogenomic analyses indicate that early fungi evolved digesting cell walls of algal ancestors of land plants.</title>
        <authorList>
            <person name="Chang Y."/>
            <person name="Wang S."/>
            <person name="Sekimoto S."/>
            <person name="Aerts A.L."/>
            <person name="Choi C."/>
            <person name="Clum A."/>
            <person name="LaButti K.M."/>
            <person name="Lindquist E.A."/>
            <person name="Yee Ngan C."/>
            <person name="Ohm R.A."/>
            <person name="Salamov A.A."/>
            <person name="Grigoriev I.V."/>
            <person name="Spatafora J.W."/>
            <person name="Berbee M.L."/>
        </authorList>
    </citation>
    <scope>NUCLEOTIDE SEQUENCE [LARGE SCALE GENOMIC DNA]</scope>
    <source>
        <strain evidence="5 6">NRRL 28638</strain>
    </source>
</reference>
<keyword evidence="6" id="KW-1185">Reference proteome</keyword>
<dbReference type="PROSITE" id="PS50212">
    <property type="entry name" value="RASGEF_NTER"/>
    <property type="match status" value="1"/>
</dbReference>
<evidence type="ECO:0000313" key="5">
    <source>
        <dbReference type="EMBL" id="KXN68351.1"/>
    </source>
</evidence>
<dbReference type="InterPro" id="IPR008937">
    <property type="entry name" value="Ras-like_GEF"/>
</dbReference>
<evidence type="ECO:0000256" key="1">
    <source>
        <dbReference type="ARBA" id="ARBA00022658"/>
    </source>
</evidence>
<feature type="domain" description="Ras-GEF" evidence="3">
    <location>
        <begin position="215"/>
        <end position="452"/>
    </location>
</feature>
<protein>
    <submittedName>
        <fullName evidence="5">Ras GEF</fullName>
    </submittedName>
</protein>
<dbReference type="GO" id="GO:0005886">
    <property type="term" value="C:plasma membrane"/>
    <property type="evidence" value="ECO:0007669"/>
    <property type="project" value="TreeGrafter"/>
</dbReference>
<dbReference type="OrthoDB" id="28357at2759"/>
<evidence type="ECO:0000256" key="2">
    <source>
        <dbReference type="PROSITE-ProRule" id="PRU00168"/>
    </source>
</evidence>
<dbReference type="EMBL" id="KQ964581">
    <property type="protein sequence ID" value="KXN68351.1"/>
    <property type="molecule type" value="Genomic_DNA"/>
</dbReference>
<dbReference type="CDD" id="cd06224">
    <property type="entry name" value="REM"/>
    <property type="match status" value="1"/>
</dbReference>
<dbReference type="PANTHER" id="PTHR23113">
    <property type="entry name" value="GUANINE NUCLEOTIDE EXCHANGE FACTOR"/>
    <property type="match status" value="1"/>
</dbReference>
<dbReference type="SMART" id="SM00147">
    <property type="entry name" value="RasGEF"/>
    <property type="match status" value="1"/>
</dbReference>